<proteinExistence type="predicted"/>
<evidence type="ECO:0000313" key="2">
    <source>
        <dbReference type="Proteomes" id="UP000223976"/>
    </source>
</evidence>
<gene>
    <name evidence="1" type="ORF">SEGD1_204</name>
</gene>
<reference evidence="1 2" key="1">
    <citation type="submission" date="2016-02" db="EMBL/GenBank/DDBJ databases">
        <title>Complete genome sequence of a polyvalent bacteriophage, SEGD1, simultaneously inhibiting both Salmonella enterica and Escherichia coli O157:H7.</title>
        <authorList>
            <person name="Fan J."/>
            <person name="Ma J."/>
        </authorList>
    </citation>
    <scope>NUCLEOTIDE SEQUENCE [LARGE SCALE GENOMIC DNA]</scope>
</reference>
<protein>
    <submittedName>
        <fullName evidence="1">Uncharacterized protein</fullName>
    </submittedName>
</protein>
<dbReference type="Proteomes" id="UP000223976">
    <property type="component" value="Segment"/>
</dbReference>
<dbReference type="EMBL" id="KU726251">
    <property type="protein sequence ID" value="AMR59851.1"/>
    <property type="molecule type" value="Genomic_DNA"/>
</dbReference>
<organism evidence="1 2">
    <name type="scientific">Enterobacteria phage SEGD1</name>
    <dbReference type="NCBI Taxonomy" id="1805456"/>
    <lineage>
        <taxon>Viruses</taxon>
        <taxon>Duplodnaviria</taxon>
        <taxon>Heunggongvirae</taxon>
        <taxon>Uroviricota</taxon>
        <taxon>Caudoviricetes</taxon>
        <taxon>Chimalliviridae</taxon>
        <taxon>Seoulvirus</taxon>
        <taxon>Seoulvirus SPN3US</taxon>
    </lineage>
</organism>
<sequence>MAAGYQTEEFEKKGTTYYADAAAADKPPHCYRPVHCKDPG</sequence>
<evidence type="ECO:0000313" key="1">
    <source>
        <dbReference type="EMBL" id="AMR59851.1"/>
    </source>
</evidence>
<name>A0A142IIR3_9CAUD</name>
<accession>A0A142IIR3</accession>